<reference evidence="2 3" key="1">
    <citation type="journal article" date="2023" name="Sci. Data">
        <title>Genome assembly of the Korean intertidal mud-creeper Batillaria attramentaria.</title>
        <authorList>
            <person name="Patra A.K."/>
            <person name="Ho P.T."/>
            <person name="Jun S."/>
            <person name="Lee S.J."/>
            <person name="Kim Y."/>
            <person name="Won Y.J."/>
        </authorList>
    </citation>
    <scope>NUCLEOTIDE SEQUENCE [LARGE SCALE GENOMIC DNA]</scope>
    <source>
        <strain evidence="2">Wonlab-2016</strain>
    </source>
</reference>
<proteinExistence type="predicted"/>
<evidence type="ECO:0000313" key="3">
    <source>
        <dbReference type="Proteomes" id="UP001519460"/>
    </source>
</evidence>
<dbReference type="Proteomes" id="UP001519460">
    <property type="component" value="Unassembled WGS sequence"/>
</dbReference>
<name>A0ABD0L2J4_9CAEN</name>
<evidence type="ECO:0000313" key="2">
    <source>
        <dbReference type="EMBL" id="KAK7493329.1"/>
    </source>
</evidence>
<dbReference type="EMBL" id="JACVVK020000094">
    <property type="protein sequence ID" value="KAK7493329.1"/>
    <property type="molecule type" value="Genomic_DNA"/>
</dbReference>
<feature type="compositionally biased region" description="Acidic residues" evidence="1">
    <location>
        <begin position="350"/>
        <end position="367"/>
    </location>
</feature>
<accession>A0ABD0L2J4</accession>
<gene>
    <name evidence="2" type="ORF">BaRGS_00015455</name>
</gene>
<feature type="region of interest" description="Disordered" evidence="1">
    <location>
        <begin position="349"/>
        <end position="377"/>
    </location>
</feature>
<comment type="caution">
    <text evidence="2">The sequence shown here is derived from an EMBL/GenBank/DDBJ whole genome shotgun (WGS) entry which is preliminary data.</text>
</comment>
<sequence>MGTSCSQVNDQQTFDVTACLDPGAPPEMSYLSEITGTVQPWHEVTAPMALSDCVSDGLVSDSTQSNHDLPMDPLHLPEFSISSVQNSTGEIQHLHCGQFEQVPEIAALDFNLTATVGQDCNEGPPNIASTFSSMSSLLAEFPPLDPQSPVEMSCQTEEELMEQLLEAVDDLASFVQPALHADGAGDSKQMLATSSTQDSLLTAYQDCALGRYNTTDQTKPLPYESAHSHEPYNVQLGAHDVVLASIGNDADKMDELFPAAGDTDAALEGLEPKDDSFFQLLLLPQSEGLTGTAEILRTEQREAGETADRSLTCTEGSADICFLPNTVDGKETGPTNLGDMSFVNLLGASSEDDDDITDESSDDAADDNADKENDVVSSQAKMFPLKSRLPSFQTAFLANNLSKSVSFSLN</sequence>
<organism evidence="2 3">
    <name type="scientific">Batillaria attramentaria</name>
    <dbReference type="NCBI Taxonomy" id="370345"/>
    <lineage>
        <taxon>Eukaryota</taxon>
        <taxon>Metazoa</taxon>
        <taxon>Spiralia</taxon>
        <taxon>Lophotrochozoa</taxon>
        <taxon>Mollusca</taxon>
        <taxon>Gastropoda</taxon>
        <taxon>Caenogastropoda</taxon>
        <taxon>Sorbeoconcha</taxon>
        <taxon>Cerithioidea</taxon>
        <taxon>Batillariidae</taxon>
        <taxon>Batillaria</taxon>
    </lineage>
</organism>
<evidence type="ECO:0000256" key="1">
    <source>
        <dbReference type="SAM" id="MobiDB-lite"/>
    </source>
</evidence>
<dbReference type="AlphaFoldDB" id="A0ABD0L2J4"/>
<protein>
    <submittedName>
        <fullName evidence="2">Uncharacterized protein</fullName>
    </submittedName>
</protein>
<keyword evidence="3" id="KW-1185">Reference proteome</keyword>